<comment type="subunit">
    <text evidence="3">Heterodimer composed of an alpha and a beta subunit.</text>
</comment>
<dbReference type="InterPro" id="IPR011766">
    <property type="entry name" value="TPP_enzyme_TPP-bd"/>
</dbReference>
<dbReference type="Pfam" id="PF02775">
    <property type="entry name" value="TPP_enzyme_C"/>
    <property type="match status" value="1"/>
</dbReference>
<evidence type="ECO:0000256" key="6">
    <source>
        <dbReference type="ARBA" id="ARBA00048893"/>
    </source>
</evidence>
<evidence type="ECO:0000256" key="7">
    <source>
        <dbReference type="RuleBase" id="RU362132"/>
    </source>
</evidence>
<protein>
    <recommendedName>
        <fullName evidence="4">2-oxoacid oxidoreductase (ferredoxin)</fullName>
        <ecNumber evidence="4">1.2.7.11</ecNumber>
    </recommendedName>
</protein>
<dbReference type="InterPro" id="IPR000399">
    <property type="entry name" value="TPP-bd_CS"/>
</dbReference>
<dbReference type="CDD" id="cd07035">
    <property type="entry name" value="TPP_PYR_POX_like"/>
    <property type="match status" value="1"/>
</dbReference>
<dbReference type="PANTHER" id="PTHR18968">
    <property type="entry name" value="THIAMINE PYROPHOSPHATE ENZYMES"/>
    <property type="match status" value="1"/>
</dbReference>
<evidence type="ECO:0000256" key="4">
    <source>
        <dbReference type="ARBA" id="ARBA00012691"/>
    </source>
</evidence>
<dbReference type="Gene3D" id="3.40.50.970">
    <property type="match status" value="2"/>
</dbReference>
<organism evidence="11 12">
    <name type="scientific">Caldivirga maquilingensis (strain ATCC 700844 / DSM 13496 / JCM 10307 / IC-167)</name>
    <dbReference type="NCBI Taxonomy" id="397948"/>
    <lineage>
        <taxon>Archaea</taxon>
        <taxon>Thermoproteota</taxon>
        <taxon>Thermoprotei</taxon>
        <taxon>Thermoproteales</taxon>
        <taxon>Thermoproteaceae</taxon>
        <taxon>Caldivirga</taxon>
    </lineage>
</organism>
<dbReference type="InterPro" id="IPR012000">
    <property type="entry name" value="Thiamin_PyroP_enz_cen_dom"/>
</dbReference>
<evidence type="ECO:0000259" key="9">
    <source>
        <dbReference type="Pfam" id="PF02775"/>
    </source>
</evidence>
<dbReference type="FunFam" id="3.40.50.970:FF:000007">
    <property type="entry name" value="Acetolactate synthase"/>
    <property type="match status" value="1"/>
</dbReference>
<accession>A8MB06</accession>
<keyword evidence="5 7" id="KW-0786">Thiamine pyrophosphate</keyword>
<dbReference type="GO" id="GO:0000287">
    <property type="term" value="F:magnesium ion binding"/>
    <property type="evidence" value="ECO:0007669"/>
    <property type="project" value="InterPro"/>
</dbReference>
<dbReference type="InterPro" id="IPR045229">
    <property type="entry name" value="TPP_enz"/>
</dbReference>
<dbReference type="InterPro" id="IPR012001">
    <property type="entry name" value="Thiamin_PyroP_enz_TPP-bd_dom"/>
</dbReference>
<dbReference type="PANTHER" id="PTHR18968:SF13">
    <property type="entry name" value="ACETOLACTATE SYNTHASE CATALYTIC SUBUNIT, MITOCHONDRIAL"/>
    <property type="match status" value="1"/>
</dbReference>
<dbReference type="GO" id="GO:0009097">
    <property type="term" value="P:isoleucine biosynthetic process"/>
    <property type="evidence" value="ECO:0007669"/>
    <property type="project" value="TreeGrafter"/>
</dbReference>
<name>A8MB06_CALMQ</name>
<evidence type="ECO:0000256" key="1">
    <source>
        <dbReference type="ARBA" id="ARBA00001964"/>
    </source>
</evidence>
<dbReference type="GO" id="GO:0003984">
    <property type="term" value="F:acetolactate synthase activity"/>
    <property type="evidence" value="ECO:0007669"/>
    <property type="project" value="TreeGrafter"/>
</dbReference>
<dbReference type="HOGENOM" id="CLU_013748_3_1_2"/>
<dbReference type="OrthoDB" id="6837at2157"/>
<evidence type="ECO:0000256" key="2">
    <source>
        <dbReference type="ARBA" id="ARBA00007812"/>
    </source>
</evidence>
<feature type="domain" description="Thiamine pyrophosphate enzyme N-terminal TPP-binding" evidence="10">
    <location>
        <begin position="6"/>
        <end position="117"/>
    </location>
</feature>
<sequence length="595" mass="66716">MMNELRGSEVIVKYLERQKVEYVFTLTGHTIVDLYDALYSPDINLIQVRHEAVAAYMADGYFRVTHKPGVVVTHVGPGLLNAVPAVANAALDSSAMIIISGDAPSIYEGAGAHQEINLLIDLSQHLTYLPFVKRVWQVHHVHNLERILDRAFSLALSNRPGPVLVDIPMEIFSLKTNKHGIYRRLHRLNDLRIRPSPEKINEAINMILRSERPVILAGGGVRLSEAEPELLEFAELLNAPVVTTMGGKGTFPEDHPLALGFAGGWGNPAANKALLEADLVIALGTRFGEVNSSSWIYGYTFDFSKSRLLRIDIDEKEQSKSFPEDLFLLGDIKATLREIIDQLRNLIRKGKVERSPWFNSFKEVYDKYWEDFMSVTAENTPIRPDYIVKVLQMLIKKDENISLVTDVGWPKNGIAQFLRITKPHNYITTAGLAIMGFAPPAALGVKLGNPNLKVISVVGDGGFTSTVTCLFTAKQYEIPVVFLVLNNYSFGTIQNIQRIHYGERYIGTAFYDKYKRLYNPDFVKIAEASGVKGMRIERPSELLDALNEAIKLSEPVVVEVPTALQPDVPVTGHWSISEIYHGKLIYMFDRRENIE</sequence>
<dbReference type="AlphaFoldDB" id="A8MB06"/>
<dbReference type="EMBL" id="CP000852">
    <property type="protein sequence ID" value="ABW02635.1"/>
    <property type="molecule type" value="Genomic_DNA"/>
</dbReference>
<reference evidence="11 12" key="1">
    <citation type="submission" date="2007-10" db="EMBL/GenBank/DDBJ databases">
        <title>Complete sequence of Caldivirga maquilingensis IC-167.</title>
        <authorList>
            <consortium name="US DOE Joint Genome Institute"/>
            <person name="Copeland A."/>
            <person name="Lucas S."/>
            <person name="Lapidus A."/>
            <person name="Barry K."/>
            <person name="Glavina del Rio T."/>
            <person name="Dalin E."/>
            <person name="Tice H."/>
            <person name="Pitluck S."/>
            <person name="Saunders E."/>
            <person name="Brettin T."/>
            <person name="Bruce D."/>
            <person name="Detter J.C."/>
            <person name="Han C."/>
            <person name="Schmutz J."/>
            <person name="Larimer F."/>
            <person name="Land M."/>
            <person name="Hauser L."/>
            <person name="Kyrpides N."/>
            <person name="Ivanova N."/>
            <person name="Biddle J.F."/>
            <person name="Zhang Z."/>
            <person name="Fitz-Gibbon S.T."/>
            <person name="Lowe T.M."/>
            <person name="Saltikov C."/>
            <person name="House C.H."/>
            <person name="Richardson P."/>
        </authorList>
    </citation>
    <scope>NUCLEOTIDE SEQUENCE [LARGE SCALE GENOMIC DNA]</scope>
    <source>
        <strain evidence="12">ATCC 700844 / DSM 13496 / JCM 10307 / IC-167</strain>
    </source>
</reference>
<dbReference type="Pfam" id="PF02776">
    <property type="entry name" value="TPP_enzyme_N"/>
    <property type="match status" value="1"/>
</dbReference>
<comment type="cofactor">
    <cofactor evidence="1">
        <name>thiamine diphosphate</name>
        <dbReference type="ChEBI" id="CHEBI:58937"/>
    </cofactor>
</comment>
<dbReference type="InterPro" id="IPR029035">
    <property type="entry name" value="DHS-like_NAD/FAD-binding_dom"/>
</dbReference>
<dbReference type="GO" id="GO:0030976">
    <property type="term" value="F:thiamine pyrophosphate binding"/>
    <property type="evidence" value="ECO:0007669"/>
    <property type="project" value="InterPro"/>
</dbReference>
<evidence type="ECO:0000256" key="5">
    <source>
        <dbReference type="ARBA" id="ARBA00023052"/>
    </source>
</evidence>
<dbReference type="EC" id="1.2.7.11" evidence="4"/>
<keyword evidence="12" id="KW-1185">Reference proteome</keyword>
<dbReference type="SUPFAM" id="SSF52467">
    <property type="entry name" value="DHS-like NAD/FAD-binding domain"/>
    <property type="match status" value="1"/>
</dbReference>
<evidence type="ECO:0000259" key="10">
    <source>
        <dbReference type="Pfam" id="PF02776"/>
    </source>
</evidence>
<dbReference type="STRING" id="397948.Cmaq_1817"/>
<dbReference type="Proteomes" id="UP000001137">
    <property type="component" value="Chromosome"/>
</dbReference>
<evidence type="ECO:0000256" key="3">
    <source>
        <dbReference type="ARBA" id="ARBA00011631"/>
    </source>
</evidence>
<gene>
    <name evidence="11" type="ordered locus">Cmaq_1817</name>
</gene>
<feature type="domain" description="Thiamine pyrophosphate enzyme central" evidence="8">
    <location>
        <begin position="200"/>
        <end position="339"/>
    </location>
</feature>
<comment type="catalytic activity">
    <reaction evidence="6">
        <text>a 2-oxocarboxylate + 2 oxidized [2Fe-2S]-[ferredoxin] + CoA = an acyl-CoA + 2 reduced [2Fe-2S]-[ferredoxin] + CO2 + H(+)</text>
        <dbReference type="Rhea" id="RHEA:42316"/>
        <dbReference type="Rhea" id="RHEA-COMP:10000"/>
        <dbReference type="Rhea" id="RHEA-COMP:10001"/>
        <dbReference type="ChEBI" id="CHEBI:15378"/>
        <dbReference type="ChEBI" id="CHEBI:16526"/>
        <dbReference type="ChEBI" id="CHEBI:33737"/>
        <dbReference type="ChEBI" id="CHEBI:33738"/>
        <dbReference type="ChEBI" id="CHEBI:35179"/>
        <dbReference type="ChEBI" id="CHEBI:57287"/>
        <dbReference type="ChEBI" id="CHEBI:58342"/>
        <dbReference type="EC" id="1.2.7.11"/>
    </reaction>
</comment>
<dbReference type="InterPro" id="IPR029061">
    <property type="entry name" value="THDP-binding"/>
</dbReference>
<dbReference type="eggNOG" id="arCOG01998">
    <property type="taxonomic scope" value="Archaea"/>
</dbReference>
<dbReference type="PROSITE" id="PS00187">
    <property type="entry name" value="TPP_ENZYMES"/>
    <property type="match status" value="1"/>
</dbReference>
<evidence type="ECO:0000259" key="8">
    <source>
        <dbReference type="Pfam" id="PF00205"/>
    </source>
</evidence>
<dbReference type="GO" id="GO:0005948">
    <property type="term" value="C:acetolactate synthase complex"/>
    <property type="evidence" value="ECO:0007669"/>
    <property type="project" value="TreeGrafter"/>
</dbReference>
<dbReference type="RefSeq" id="WP_012186854.1">
    <property type="nucleotide sequence ID" value="NC_009954.1"/>
</dbReference>
<dbReference type="SUPFAM" id="SSF52518">
    <property type="entry name" value="Thiamin diphosphate-binding fold (THDP-binding)"/>
    <property type="match status" value="2"/>
</dbReference>
<dbReference type="GO" id="GO:0050660">
    <property type="term" value="F:flavin adenine dinucleotide binding"/>
    <property type="evidence" value="ECO:0007669"/>
    <property type="project" value="TreeGrafter"/>
</dbReference>
<dbReference type="Pfam" id="PF00205">
    <property type="entry name" value="TPP_enzyme_M"/>
    <property type="match status" value="1"/>
</dbReference>
<dbReference type="GO" id="GO:0018491">
    <property type="term" value="F:2-oxobutyrate synthase activity"/>
    <property type="evidence" value="ECO:0007669"/>
    <property type="project" value="UniProtKB-ARBA"/>
</dbReference>
<comment type="similarity">
    <text evidence="2 7">Belongs to the TPP enzyme family.</text>
</comment>
<proteinExistence type="inferred from homology"/>
<dbReference type="GeneID" id="5710283"/>
<dbReference type="GO" id="GO:0019164">
    <property type="term" value="F:pyruvate synthase activity"/>
    <property type="evidence" value="ECO:0007669"/>
    <property type="project" value="UniProtKB-ARBA"/>
</dbReference>
<dbReference type="GO" id="GO:0009099">
    <property type="term" value="P:L-valine biosynthetic process"/>
    <property type="evidence" value="ECO:0007669"/>
    <property type="project" value="TreeGrafter"/>
</dbReference>
<evidence type="ECO:0000313" key="12">
    <source>
        <dbReference type="Proteomes" id="UP000001137"/>
    </source>
</evidence>
<evidence type="ECO:0000313" key="11">
    <source>
        <dbReference type="EMBL" id="ABW02635.1"/>
    </source>
</evidence>
<dbReference type="Gene3D" id="3.40.50.1220">
    <property type="entry name" value="TPP-binding domain"/>
    <property type="match status" value="1"/>
</dbReference>
<dbReference type="KEGG" id="cma:Cmaq_1817"/>
<feature type="domain" description="Thiamine pyrophosphate enzyme TPP-binding" evidence="9">
    <location>
        <begin position="406"/>
        <end position="560"/>
    </location>
</feature>